<dbReference type="RefSeq" id="WP_075146677.1">
    <property type="nucleotide sequence ID" value="NZ_CP018839.1"/>
</dbReference>
<dbReference type="HAMAP" id="MF_00187">
    <property type="entry name" value="FdhD"/>
    <property type="match status" value="1"/>
</dbReference>
<accession>A0A1H5WZE8</accession>
<keyword evidence="1" id="KW-0501">Molybdenum cofactor biosynthesis</keyword>
<dbReference type="InterPro" id="IPR003786">
    <property type="entry name" value="FdhD"/>
</dbReference>
<comment type="subcellular location">
    <subcellularLocation>
        <location evidence="1">Cytoplasm</location>
    </subcellularLocation>
</comment>
<sequence>MHTSSYPVTETHGRYGVERWSGGDTVHAEDTVAEETPVALVYNGFSQAVMLATPQDLDDFALGFSLSEGIVGRPGELYDIDVIEHGSGCEIRMHLAGERFAHLRSRRRALAGRTGCGLCGIESLEQLLQRPCPNQSTAAAAVASGALLRAQSELHALQPLFHLTGAVHGAAWCRLDGSVALVREDVGRHNALDKLIGAIAAQGGGFGDGFVLMTSRASYEIVQKAAAVGIPVIAARSAPTGMAVRVAQAAGVTLVGFARDARHSVYSHPQRIH</sequence>
<evidence type="ECO:0000313" key="2">
    <source>
        <dbReference type="EMBL" id="APR02981.1"/>
    </source>
</evidence>
<dbReference type="AlphaFoldDB" id="A0A1H5WZE8"/>
<dbReference type="NCBIfam" id="TIGR00129">
    <property type="entry name" value="fdhD_narQ"/>
    <property type="match status" value="1"/>
</dbReference>
<comment type="function">
    <text evidence="1">Required for formate dehydrogenase (FDH) activity. Acts as a sulfur carrier protein that transfers sulfur from IscS to the molybdenum cofactor prior to its insertion into FDH.</text>
</comment>
<evidence type="ECO:0000313" key="3">
    <source>
        <dbReference type="Proteomes" id="UP000185739"/>
    </source>
</evidence>
<dbReference type="EMBL" id="CP018839">
    <property type="protein sequence ID" value="APR02981.1"/>
    <property type="molecule type" value="Genomic_DNA"/>
</dbReference>
<dbReference type="PANTHER" id="PTHR30592:SF1">
    <property type="entry name" value="SULFUR CARRIER PROTEIN FDHD"/>
    <property type="match status" value="1"/>
</dbReference>
<dbReference type="PANTHER" id="PTHR30592">
    <property type="entry name" value="FORMATE DEHYDROGENASE"/>
    <property type="match status" value="1"/>
</dbReference>
<dbReference type="GO" id="GO:0016783">
    <property type="term" value="F:sulfurtransferase activity"/>
    <property type="evidence" value="ECO:0007669"/>
    <property type="project" value="InterPro"/>
</dbReference>
<reference evidence="2 3" key="1">
    <citation type="submission" date="2016-12" db="EMBL/GenBank/DDBJ databases">
        <title>Complete genome sequence of Thauera chlorobenzoica, a Betaproteobacterium degrading haloaromatics anaerobically to CO2 and halides.</title>
        <authorList>
            <person name="Goris T."/>
            <person name="Mergelsberg M."/>
            <person name="Boll M."/>
        </authorList>
    </citation>
    <scope>NUCLEOTIDE SEQUENCE [LARGE SCALE GENOMIC DNA]</scope>
    <source>
        <strain evidence="2 3">3CB1</strain>
    </source>
</reference>
<dbReference type="Gene3D" id="3.40.140.10">
    <property type="entry name" value="Cytidine Deaminase, domain 2"/>
    <property type="match status" value="1"/>
</dbReference>
<keyword evidence="3" id="KW-1185">Reference proteome</keyword>
<dbReference type="GO" id="GO:0097163">
    <property type="term" value="F:sulfur carrier activity"/>
    <property type="evidence" value="ECO:0007669"/>
    <property type="project" value="UniProtKB-UniRule"/>
</dbReference>
<feature type="active site" description="Cysteine persulfide intermediate" evidence="1">
    <location>
        <position position="116"/>
    </location>
</feature>
<dbReference type="GO" id="GO:0006777">
    <property type="term" value="P:Mo-molybdopterin cofactor biosynthetic process"/>
    <property type="evidence" value="ECO:0007669"/>
    <property type="project" value="UniProtKB-UniRule"/>
</dbReference>
<dbReference type="KEGG" id="tcl:Tchl_0105"/>
<protein>
    <recommendedName>
        <fullName evidence="1">Sulfur carrier protein FdhD</fullName>
    </recommendedName>
</protein>
<name>A0A1H5WZE8_9RHOO</name>
<proteinExistence type="inferred from homology"/>
<feature type="binding site" evidence="1">
    <location>
        <begin position="257"/>
        <end position="262"/>
    </location>
    <ligand>
        <name>Mo-bis(molybdopterin guanine dinucleotide)</name>
        <dbReference type="ChEBI" id="CHEBI:60539"/>
    </ligand>
</feature>
<gene>
    <name evidence="1" type="primary">fdhD</name>
    <name evidence="2" type="ORF">Tchl_0105</name>
</gene>
<comment type="similarity">
    <text evidence="1">Belongs to the FdhD family.</text>
</comment>
<dbReference type="STRING" id="96773.Tchl_0105"/>
<dbReference type="Gene3D" id="3.10.20.10">
    <property type="match status" value="1"/>
</dbReference>
<dbReference type="InterPro" id="IPR016193">
    <property type="entry name" value="Cytidine_deaminase-like"/>
</dbReference>
<dbReference type="Pfam" id="PF02634">
    <property type="entry name" value="FdhD-NarQ"/>
    <property type="match status" value="1"/>
</dbReference>
<dbReference type="GO" id="GO:0005737">
    <property type="term" value="C:cytoplasm"/>
    <property type="evidence" value="ECO:0007669"/>
    <property type="project" value="UniProtKB-SubCell"/>
</dbReference>
<dbReference type="SUPFAM" id="SSF53927">
    <property type="entry name" value="Cytidine deaminase-like"/>
    <property type="match status" value="1"/>
</dbReference>
<keyword evidence="1" id="KW-0963">Cytoplasm</keyword>
<evidence type="ECO:0000256" key="1">
    <source>
        <dbReference type="HAMAP-Rule" id="MF_00187"/>
    </source>
</evidence>
<dbReference type="PIRSF" id="PIRSF015626">
    <property type="entry name" value="FdhD"/>
    <property type="match status" value="1"/>
</dbReference>
<dbReference type="Proteomes" id="UP000185739">
    <property type="component" value="Chromosome"/>
</dbReference>
<dbReference type="OrthoDB" id="3197277at2"/>
<organism evidence="2 3">
    <name type="scientific">Thauera chlorobenzoica</name>
    <dbReference type="NCBI Taxonomy" id="96773"/>
    <lineage>
        <taxon>Bacteria</taxon>
        <taxon>Pseudomonadati</taxon>
        <taxon>Pseudomonadota</taxon>
        <taxon>Betaproteobacteria</taxon>
        <taxon>Rhodocyclales</taxon>
        <taxon>Zoogloeaceae</taxon>
        <taxon>Thauera</taxon>
    </lineage>
</organism>